<accession>A0A6C0ASQ5</accession>
<dbReference type="Pfam" id="PF01755">
    <property type="entry name" value="Glyco_transf_25"/>
    <property type="match status" value="1"/>
</dbReference>
<dbReference type="EMBL" id="MN740765">
    <property type="protein sequence ID" value="QHS82331.1"/>
    <property type="molecule type" value="Genomic_DNA"/>
</dbReference>
<protein>
    <recommendedName>
        <fullName evidence="1">Glycosyl transferase family 25 domain-containing protein</fullName>
    </recommendedName>
</protein>
<organism evidence="2">
    <name type="scientific">viral metagenome</name>
    <dbReference type="NCBI Taxonomy" id="1070528"/>
    <lineage>
        <taxon>unclassified sequences</taxon>
        <taxon>metagenomes</taxon>
        <taxon>organismal metagenomes</taxon>
    </lineage>
</organism>
<name>A0A6C0ASQ5_9ZZZZ</name>
<reference evidence="2" key="1">
    <citation type="journal article" date="2020" name="Nature">
        <title>Giant virus diversity and host interactions through global metagenomics.</title>
        <authorList>
            <person name="Schulz F."/>
            <person name="Roux S."/>
            <person name="Paez-Espino D."/>
            <person name="Jungbluth S."/>
            <person name="Walsh D.A."/>
            <person name="Denef V.J."/>
            <person name="McMahon K.D."/>
            <person name="Konstantinidis K.T."/>
            <person name="Eloe-Fadrosh E.A."/>
            <person name="Kyrpides N.C."/>
            <person name="Woyke T."/>
        </authorList>
    </citation>
    <scope>NUCLEOTIDE SEQUENCE</scope>
    <source>
        <strain evidence="2">GVMAG-S-1101165-79</strain>
    </source>
</reference>
<dbReference type="AlphaFoldDB" id="A0A6C0ASQ5"/>
<dbReference type="InterPro" id="IPR002654">
    <property type="entry name" value="Glyco_trans_25"/>
</dbReference>
<feature type="domain" description="Glycosyl transferase family 25" evidence="1">
    <location>
        <begin position="24"/>
        <end position="157"/>
    </location>
</feature>
<evidence type="ECO:0000259" key="1">
    <source>
        <dbReference type="Pfam" id="PF01755"/>
    </source>
</evidence>
<evidence type="ECO:0000313" key="2">
    <source>
        <dbReference type="EMBL" id="QHS82331.1"/>
    </source>
</evidence>
<proteinExistence type="predicted"/>
<sequence length="262" mass="30196">MNSIDFNLIQNNFPAFIIHVPELSPERSNYCLNNVKEAGYKNIVLFKGVNGKIESEVNEALKLFNNPKYDRWCSKGNIGCNLSMLKVFLTIAENKISIATIFEDDVLFHSDWKKIAPEYYKNTPKDFDIIYMGNQIDECKNENNIPRINKKSCFCMHGLLVSYKGAVRALQLILGWDYNSTYATNCMGREADGLTNCDIILKNYQDRILKGEINSNIFKWYCWNGTRNPCKYNNLPLNNNRNCRNTGIVFQNNDFETSSSII</sequence>